<accession>A0ABQ2XEF2</accession>
<evidence type="ECO:0000313" key="2">
    <source>
        <dbReference type="Proteomes" id="UP000620127"/>
    </source>
</evidence>
<name>A0ABQ2XEF2_9BURK</name>
<dbReference type="InterPro" id="IPR029058">
    <property type="entry name" value="AB_hydrolase_fold"/>
</dbReference>
<dbReference type="SUPFAM" id="SSF53474">
    <property type="entry name" value="alpha/beta-Hydrolases"/>
    <property type="match status" value="1"/>
</dbReference>
<protein>
    <recommendedName>
        <fullName evidence="3">Esterase</fullName>
    </recommendedName>
</protein>
<organism evidence="1 2">
    <name type="scientific">Undibacterium macrobrachii</name>
    <dbReference type="NCBI Taxonomy" id="1119058"/>
    <lineage>
        <taxon>Bacteria</taxon>
        <taxon>Pseudomonadati</taxon>
        <taxon>Pseudomonadota</taxon>
        <taxon>Betaproteobacteria</taxon>
        <taxon>Burkholderiales</taxon>
        <taxon>Oxalobacteraceae</taxon>
        <taxon>Undibacterium</taxon>
    </lineage>
</organism>
<gene>
    <name evidence="1" type="ORF">GCM10011282_18940</name>
</gene>
<dbReference type="Pfam" id="PF00756">
    <property type="entry name" value="Esterase"/>
    <property type="match status" value="1"/>
</dbReference>
<dbReference type="Proteomes" id="UP000620127">
    <property type="component" value="Unassembled WGS sequence"/>
</dbReference>
<dbReference type="EMBL" id="BMYT01000003">
    <property type="protein sequence ID" value="GGX13022.1"/>
    <property type="molecule type" value="Genomic_DNA"/>
</dbReference>
<keyword evidence="2" id="KW-1185">Reference proteome</keyword>
<dbReference type="Gene3D" id="3.40.50.1820">
    <property type="entry name" value="alpha/beta hydrolase"/>
    <property type="match status" value="1"/>
</dbReference>
<evidence type="ECO:0000313" key="1">
    <source>
        <dbReference type="EMBL" id="GGX13022.1"/>
    </source>
</evidence>
<dbReference type="InterPro" id="IPR050583">
    <property type="entry name" value="Mycobacterial_A85_antigen"/>
</dbReference>
<proteinExistence type="predicted"/>
<evidence type="ECO:0008006" key="3">
    <source>
        <dbReference type="Google" id="ProtNLM"/>
    </source>
</evidence>
<dbReference type="PANTHER" id="PTHR48098">
    <property type="entry name" value="ENTEROCHELIN ESTERASE-RELATED"/>
    <property type="match status" value="1"/>
</dbReference>
<dbReference type="PANTHER" id="PTHR48098:SF6">
    <property type="entry name" value="FERRI-BACILLIBACTIN ESTERASE BESA"/>
    <property type="match status" value="1"/>
</dbReference>
<sequence length="280" mass="32773">MEKSMSVNHLLIATLFVFGLMNVLPAFAQVENKPLVIVESLDINSENLREKRHINVYLPDEYKLNRTKSFPVVYLLNSQTADDFSYVANWVKNAIKLRMISPIILVAIEDTKLLDFVGTSESEIDKANFRNLGRAELFRRFLNEELITEISLRYPRTEERVLVGDSWAGLFTLEVLLRTPENFQTYIVISPQLIWNDEYLTSKFPELWRPQNSKIKNLYLFDHGKLVMNSYLGRFLQMLADQKPKLLYWECTSFNEVHPLYQPMLLFALQKLFVIAPEKK</sequence>
<comment type="caution">
    <text evidence="1">The sequence shown here is derived from an EMBL/GenBank/DDBJ whole genome shotgun (WGS) entry which is preliminary data.</text>
</comment>
<reference evidence="2" key="1">
    <citation type="journal article" date="2019" name="Int. J. Syst. Evol. Microbiol.">
        <title>The Global Catalogue of Microorganisms (GCM) 10K type strain sequencing project: providing services to taxonomists for standard genome sequencing and annotation.</title>
        <authorList>
            <consortium name="The Broad Institute Genomics Platform"/>
            <consortium name="The Broad Institute Genome Sequencing Center for Infectious Disease"/>
            <person name="Wu L."/>
            <person name="Ma J."/>
        </authorList>
    </citation>
    <scope>NUCLEOTIDE SEQUENCE [LARGE SCALE GENOMIC DNA]</scope>
    <source>
        <strain evidence="2">KCTC 23916</strain>
    </source>
</reference>
<dbReference type="InterPro" id="IPR000801">
    <property type="entry name" value="Esterase-like"/>
</dbReference>